<dbReference type="Proteomes" id="UP000601099">
    <property type="component" value="Unassembled WGS sequence"/>
</dbReference>
<evidence type="ECO:0000313" key="2">
    <source>
        <dbReference type="Proteomes" id="UP000601099"/>
    </source>
</evidence>
<name>A0ABS0KZE9_9BACT</name>
<evidence type="ECO:0000313" key="1">
    <source>
        <dbReference type="EMBL" id="MBG8552584.1"/>
    </source>
</evidence>
<protein>
    <submittedName>
        <fullName evidence="1">Uncharacterized protein</fullName>
    </submittedName>
</protein>
<organism evidence="1 2">
    <name type="scientific">Hymenobacter guriensis</name>
    <dbReference type="NCBI Taxonomy" id="2793065"/>
    <lineage>
        <taxon>Bacteria</taxon>
        <taxon>Pseudomonadati</taxon>
        <taxon>Bacteroidota</taxon>
        <taxon>Cytophagia</taxon>
        <taxon>Cytophagales</taxon>
        <taxon>Hymenobacteraceae</taxon>
        <taxon>Hymenobacter</taxon>
    </lineage>
</organism>
<sequence length="159" mass="18083">MSAPAFEKLLREAFPQPAEATSYLTPAEYGAYAELEKAPKPDLAFRFERVRLVVAMGLIKLLADLGDHDESRRVLNVLHRAAQARSIAEIDKVIHRDAQAFEQLYTNLYVNDEGEQVLQLFERTLDADSREGMDDVLFDALVLLPQLDFSHYDEEDEAE</sequence>
<accession>A0ABS0KZE9</accession>
<reference evidence="1 2" key="1">
    <citation type="submission" date="2020-11" db="EMBL/GenBank/DDBJ databases">
        <title>Hymenobacter sp.</title>
        <authorList>
            <person name="Kim M.K."/>
        </authorList>
    </citation>
    <scope>NUCLEOTIDE SEQUENCE [LARGE SCALE GENOMIC DNA]</scope>
    <source>
        <strain evidence="1 2">BT594</strain>
    </source>
</reference>
<comment type="caution">
    <text evidence="1">The sequence shown here is derived from an EMBL/GenBank/DDBJ whole genome shotgun (WGS) entry which is preliminary data.</text>
</comment>
<proteinExistence type="predicted"/>
<dbReference type="RefSeq" id="WP_196953641.1">
    <property type="nucleotide sequence ID" value="NZ_JADWYK010000002.1"/>
</dbReference>
<gene>
    <name evidence="1" type="ORF">I5L79_03450</name>
</gene>
<keyword evidence="2" id="KW-1185">Reference proteome</keyword>
<dbReference type="EMBL" id="JADWYK010000002">
    <property type="protein sequence ID" value="MBG8552584.1"/>
    <property type="molecule type" value="Genomic_DNA"/>
</dbReference>